<feature type="compositionally biased region" description="Acidic residues" evidence="1">
    <location>
        <begin position="92"/>
        <end position="103"/>
    </location>
</feature>
<sequence length="103" mass="11828">MVITKSMDSIEQYTTACCKLASRKVYINLSDNNDLPAIQKSLFHYYKVENTNNEELETPIQEEGNRDSDTDTSENVERHKEDSCRGQNDADSNSDECDDVRQE</sequence>
<evidence type="ECO:0000313" key="3">
    <source>
        <dbReference type="Proteomes" id="UP000887013"/>
    </source>
</evidence>
<gene>
    <name evidence="2" type="ORF">NPIL_461581</name>
</gene>
<evidence type="ECO:0000313" key="2">
    <source>
        <dbReference type="EMBL" id="GFU51228.1"/>
    </source>
</evidence>
<feature type="compositionally biased region" description="Basic and acidic residues" evidence="1">
    <location>
        <begin position="63"/>
        <end position="84"/>
    </location>
</feature>
<organism evidence="2 3">
    <name type="scientific">Nephila pilipes</name>
    <name type="common">Giant wood spider</name>
    <name type="synonym">Nephila maculata</name>
    <dbReference type="NCBI Taxonomy" id="299642"/>
    <lineage>
        <taxon>Eukaryota</taxon>
        <taxon>Metazoa</taxon>
        <taxon>Ecdysozoa</taxon>
        <taxon>Arthropoda</taxon>
        <taxon>Chelicerata</taxon>
        <taxon>Arachnida</taxon>
        <taxon>Araneae</taxon>
        <taxon>Araneomorphae</taxon>
        <taxon>Entelegynae</taxon>
        <taxon>Araneoidea</taxon>
        <taxon>Nephilidae</taxon>
        <taxon>Nephila</taxon>
    </lineage>
</organism>
<name>A0A8X6R6L9_NEPPI</name>
<dbReference type="AlphaFoldDB" id="A0A8X6R6L9"/>
<evidence type="ECO:0000256" key="1">
    <source>
        <dbReference type="SAM" id="MobiDB-lite"/>
    </source>
</evidence>
<feature type="region of interest" description="Disordered" evidence="1">
    <location>
        <begin position="50"/>
        <end position="103"/>
    </location>
</feature>
<protein>
    <submittedName>
        <fullName evidence="2">Uncharacterized protein</fullName>
    </submittedName>
</protein>
<dbReference type="EMBL" id="BMAW01038168">
    <property type="protein sequence ID" value="GFU51228.1"/>
    <property type="molecule type" value="Genomic_DNA"/>
</dbReference>
<reference evidence="2" key="1">
    <citation type="submission" date="2020-08" db="EMBL/GenBank/DDBJ databases">
        <title>Multicomponent nature underlies the extraordinary mechanical properties of spider dragline silk.</title>
        <authorList>
            <person name="Kono N."/>
            <person name="Nakamura H."/>
            <person name="Mori M."/>
            <person name="Yoshida Y."/>
            <person name="Ohtoshi R."/>
            <person name="Malay A.D."/>
            <person name="Moran D.A.P."/>
            <person name="Tomita M."/>
            <person name="Numata K."/>
            <person name="Arakawa K."/>
        </authorList>
    </citation>
    <scope>NUCLEOTIDE SEQUENCE</scope>
</reference>
<proteinExistence type="predicted"/>
<dbReference type="Proteomes" id="UP000887013">
    <property type="component" value="Unassembled WGS sequence"/>
</dbReference>
<keyword evidence="3" id="KW-1185">Reference proteome</keyword>
<accession>A0A8X6R6L9</accession>
<comment type="caution">
    <text evidence="2">The sequence shown here is derived from an EMBL/GenBank/DDBJ whole genome shotgun (WGS) entry which is preliminary data.</text>
</comment>